<comment type="caution">
    <text evidence="2">The sequence shown here is derived from an EMBL/GenBank/DDBJ whole genome shotgun (WGS) entry which is preliminary data.</text>
</comment>
<dbReference type="RefSeq" id="WP_350782401.1">
    <property type="nucleotide sequence ID" value="NZ_JBEPEK010000123.1"/>
</dbReference>
<feature type="region of interest" description="Disordered" evidence="1">
    <location>
        <begin position="1"/>
        <end position="54"/>
    </location>
</feature>
<proteinExistence type="predicted"/>
<protein>
    <recommendedName>
        <fullName evidence="4">Transposase</fullName>
    </recommendedName>
</protein>
<evidence type="ECO:0000256" key="1">
    <source>
        <dbReference type="SAM" id="MobiDB-lite"/>
    </source>
</evidence>
<organism evidence="2 3">
    <name type="scientific">Streptomyces hyaluromycini</name>
    <dbReference type="NCBI Taxonomy" id="1377993"/>
    <lineage>
        <taxon>Bacteria</taxon>
        <taxon>Bacillati</taxon>
        <taxon>Actinomycetota</taxon>
        <taxon>Actinomycetes</taxon>
        <taxon>Kitasatosporales</taxon>
        <taxon>Streptomycetaceae</taxon>
        <taxon>Streptomyces</taxon>
    </lineage>
</organism>
<dbReference type="Proteomes" id="UP001474181">
    <property type="component" value="Unassembled WGS sequence"/>
</dbReference>
<keyword evidence="3" id="KW-1185">Reference proteome</keyword>
<reference evidence="2 3" key="1">
    <citation type="submission" date="2024-06" db="EMBL/GenBank/DDBJ databases">
        <title>The Natural Products Discovery Center: Release of the First 8490 Sequenced Strains for Exploring Actinobacteria Biosynthetic Diversity.</title>
        <authorList>
            <person name="Kalkreuter E."/>
            <person name="Kautsar S.A."/>
            <person name="Yang D."/>
            <person name="Bader C.D."/>
            <person name="Teijaro C.N."/>
            <person name="Fluegel L."/>
            <person name="Davis C.M."/>
            <person name="Simpson J.R."/>
            <person name="Lauterbach L."/>
            <person name="Steele A.D."/>
            <person name="Gui C."/>
            <person name="Meng S."/>
            <person name="Li G."/>
            <person name="Viehrig K."/>
            <person name="Ye F."/>
            <person name="Su P."/>
            <person name="Kiefer A.F."/>
            <person name="Nichols A."/>
            <person name="Cepeda A.J."/>
            <person name="Yan W."/>
            <person name="Fan B."/>
            <person name="Jiang Y."/>
            <person name="Adhikari A."/>
            <person name="Zheng C.-J."/>
            <person name="Schuster L."/>
            <person name="Cowan T.M."/>
            <person name="Smanski M.J."/>
            <person name="Chevrette M.G."/>
            <person name="De Carvalho L.P.S."/>
            <person name="Shen B."/>
        </authorList>
    </citation>
    <scope>NUCLEOTIDE SEQUENCE [LARGE SCALE GENOMIC DNA]</scope>
    <source>
        <strain evidence="2 3">NPDC000234</strain>
    </source>
</reference>
<gene>
    <name evidence="2" type="ORF">ABT404_18950</name>
</gene>
<evidence type="ECO:0000313" key="3">
    <source>
        <dbReference type="Proteomes" id="UP001474181"/>
    </source>
</evidence>
<accession>A0ABV1WXP6</accession>
<evidence type="ECO:0000313" key="2">
    <source>
        <dbReference type="EMBL" id="MER7181533.1"/>
    </source>
</evidence>
<name>A0ABV1WXP6_9ACTN</name>
<dbReference type="EMBL" id="JBEPEK010000123">
    <property type="protein sequence ID" value="MER7181533.1"/>
    <property type="molecule type" value="Genomic_DNA"/>
</dbReference>
<evidence type="ECO:0008006" key="4">
    <source>
        <dbReference type="Google" id="ProtNLM"/>
    </source>
</evidence>
<feature type="compositionally biased region" description="Basic and acidic residues" evidence="1">
    <location>
        <begin position="44"/>
        <end position="54"/>
    </location>
</feature>
<sequence length="54" mass="6021">MIALTVQRHDQHLADTADGNNMSKSTVHRQHNKLTAPLATGRAPVEHRFAHPKN</sequence>